<dbReference type="AlphaFoldDB" id="A0A383RJL7"/>
<organism evidence="1 2">
    <name type="scientific">Paenibacillus alvei</name>
    <name type="common">Bacillus alvei</name>
    <dbReference type="NCBI Taxonomy" id="44250"/>
    <lineage>
        <taxon>Bacteria</taxon>
        <taxon>Bacillati</taxon>
        <taxon>Bacillota</taxon>
        <taxon>Bacilli</taxon>
        <taxon>Bacillales</taxon>
        <taxon>Paenibacillaceae</taxon>
        <taxon>Paenibacillus</taxon>
    </lineage>
</organism>
<accession>A0A383RJL7</accession>
<protein>
    <submittedName>
        <fullName evidence="1">Uncharacterized protein</fullName>
    </submittedName>
</protein>
<name>A0A383RJL7_PAEAL</name>
<dbReference type="EMBL" id="LS992241">
    <property type="protein sequence ID" value="SYX86881.1"/>
    <property type="molecule type" value="Genomic_DNA"/>
</dbReference>
<evidence type="ECO:0000313" key="2">
    <source>
        <dbReference type="Proteomes" id="UP000304148"/>
    </source>
</evidence>
<sequence>MPIRHSLIVQILSWFPPSVGISHVPQEMGYIPPTCYTVLRNIYSTKYKGTHLGTLYS</sequence>
<evidence type="ECO:0000313" key="1">
    <source>
        <dbReference type="EMBL" id="SYX86881.1"/>
    </source>
</evidence>
<gene>
    <name evidence="1" type="ORF">PBLR_15307</name>
</gene>
<reference evidence="2" key="1">
    <citation type="submission" date="2018-08" db="EMBL/GenBank/DDBJ databases">
        <authorList>
            <person name="Chevrot R."/>
        </authorList>
    </citation>
    <scope>NUCLEOTIDE SEQUENCE [LARGE SCALE GENOMIC DNA]</scope>
</reference>
<dbReference type="Proteomes" id="UP000304148">
    <property type="component" value="Chromosome"/>
</dbReference>
<proteinExistence type="predicted"/>